<proteinExistence type="predicted"/>
<dbReference type="InterPro" id="IPR050832">
    <property type="entry name" value="Bact_Acetyltransf"/>
</dbReference>
<dbReference type="PANTHER" id="PTHR43877">
    <property type="entry name" value="AMINOALKYLPHOSPHONATE N-ACETYLTRANSFERASE-RELATED-RELATED"/>
    <property type="match status" value="1"/>
</dbReference>
<dbReference type="Gene3D" id="3.40.630.30">
    <property type="match status" value="1"/>
</dbReference>
<keyword evidence="2" id="KW-0012">Acyltransferase</keyword>
<keyword evidence="1 4" id="KW-0808">Transferase</keyword>
<dbReference type="PROSITE" id="PS51186">
    <property type="entry name" value="GNAT"/>
    <property type="match status" value="1"/>
</dbReference>
<feature type="domain" description="N-acetyltransferase" evidence="3">
    <location>
        <begin position="1"/>
        <end position="125"/>
    </location>
</feature>
<dbReference type="InterPro" id="IPR000182">
    <property type="entry name" value="GNAT_dom"/>
</dbReference>
<dbReference type="KEGG" id="amr:AM1_5240"/>
<accession>B0C9Q4</accession>
<organism evidence="4 5">
    <name type="scientific">Acaryochloris marina (strain MBIC 11017)</name>
    <dbReference type="NCBI Taxonomy" id="329726"/>
    <lineage>
        <taxon>Bacteria</taxon>
        <taxon>Bacillati</taxon>
        <taxon>Cyanobacteriota</taxon>
        <taxon>Cyanophyceae</taxon>
        <taxon>Acaryochloridales</taxon>
        <taxon>Acaryochloridaceae</taxon>
        <taxon>Acaryochloris</taxon>
    </lineage>
</organism>
<dbReference type="HOGENOM" id="CLU_013985_11_8_3"/>
<dbReference type="Proteomes" id="UP000000268">
    <property type="component" value="Chromosome"/>
</dbReference>
<evidence type="ECO:0000313" key="5">
    <source>
        <dbReference type="Proteomes" id="UP000000268"/>
    </source>
</evidence>
<dbReference type="GO" id="GO:0016747">
    <property type="term" value="F:acyltransferase activity, transferring groups other than amino-acyl groups"/>
    <property type="evidence" value="ECO:0007669"/>
    <property type="project" value="InterPro"/>
</dbReference>
<dbReference type="RefSeq" id="WP_012165461.1">
    <property type="nucleotide sequence ID" value="NC_009925.1"/>
</dbReference>
<sequence length="125" mass="14226">MNRIYPPESNYLMSAEALRQPHIQFLTVQKGETVVGCGALVNHGDYGEIKRFFIQPEFRGMQLGVQLLHALETRATALHLPCLRLESGIFQPEALGLFTKLGYHQREPFGQYQANPYSVFMEKSL</sequence>
<gene>
    <name evidence="4" type="ordered locus">AM1_5240</name>
</gene>
<dbReference type="eggNOG" id="COG0456">
    <property type="taxonomic scope" value="Bacteria"/>
</dbReference>
<evidence type="ECO:0000256" key="1">
    <source>
        <dbReference type="ARBA" id="ARBA00022679"/>
    </source>
</evidence>
<evidence type="ECO:0000256" key="2">
    <source>
        <dbReference type="ARBA" id="ARBA00023315"/>
    </source>
</evidence>
<dbReference type="Pfam" id="PF00583">
    <property type="entry name" value="Acetyltransf_1"/>
    <property type="match status" value="1"/>
</dbReference>
<name>B0C9Q4_ACAM1</name>
<keyword evidence="5" id="KW-1185">Reference proteome</keyword>
<evidence type="ECO:0000313" key="4">
    <source>
        <dbReference type="EMBL" id="ABW30202.1"/>
    </source>
</evidence>
<protein>
    <submittedName>
        <fullName evidence="4">Acetyltransferase, GNAT family</fullName>
    </submittedName>
</protein>
<evidence type="ECO:0000259" key="3">
    <source>
        <dbReference type="PROSITE" id="PS51186"/>
    </source>
</evidence>
<dbReference type="SUPFAM" id="SSF55729">
    <property type="entry name" value="Acyl-CoA N-acyltransferases (Nat)"/>
    <property type="match status" value="1"/>
</dbReference>
<dbReference type="InterPro" id="IPR016181">
    <property type="entry name" value="Acyl_CoA_acyltransferase"/>
</dbReference>
<dbReference type="EMBL" id="CP000828">
    <property type="protein sequence ID" value="ABW30202.1"/>
    <property type="molecule type" value="Genomic_DNA"/>
</dbReference>
<dbReference type="PANTHER" id="PTHR43877:SF2">
    <property type="entry name" value="AMINOALKYLPHOSPHONATE N-ACETYLTRANSFERASE-RELATED"/>
    <property type="match status" value="1"/>
</dbReference>
<dbReference type="CDD" id="cd04301">
    <property type="entry name" value="NAT_SF"/>
    <property type="match status" value="1"/>
</dbReference>
<dbReference type="STRING" id="329726.AM1_5240"/>
<dbReference type="AlphaFoldDB" id="B0C9Q4"/>
<reference evidence="4 5" key="1">
    <citation type="journal article" date="2008" name="Proc. Natl. Acad. Sci. U.S.A.">
        <title>Niche adaptation and genome expansion in the chlorophyll d-producing cyanobacterium Acaryochloris marina.</title>
        <authorList>
            <person name="Swingley W.D."/>
            <person name="Chen M."/>
            <person name="Cheung P.C."/>
            <person name="Conrad A.L."/>
            <person name="Dejesa L.C."/>
            <person name="Hao J."/>
            <person name="Honchak B.M."/>
            <person name="Karbach L.E."/>
            <person name="Kurdoglu A."/>
            <person name="Lahiri S."/>
            <person name="Mastrian S.D."/>
            <person name="Miyashita H."/>
            <person name="Page L."/>
            <person name="Ramakrishna P."/>
            <person name="Satoh S."/>
            <person name="Sattley W.M."/>
            <person name="Shimada Y."/>
            <person name="Taylor H.L."/>
            <person name="Tomo T."/>
            <person name="Tsuchiya T."/>
            <person name="Wang Z.T."/>
            <person name="Raymond J."/>
            <person name="Mimuro M."/>
            <person name="Blankenship R.E."/>
            <person name="Touchman J.W."/>
        </authorList>
    </citation>
    <scope>NUCLEOTIDE SEQUENCE [LARGE SCALE GENOMIC DNA]</scope>
    <source>
        <strain evidence="5">MBIC 11017</strain>
    </source>
</reference>